<dbReference type="Pfam" id="PF13302">
    <property type="entry name" value="Acetyltransf_3"/>
    <property type="match status" value="1"/>
</dbReference>
<evidence type="ECO:0000259" key="1">
    <source>
        <dbReference type="PROSITE" id="PS51186"/>
    </source>
</evidence>
<dbReference type="GO" id="GO:1990189">
    <property type="term" value="F:protein N-terminal-serine acetyltransferase activity"/>
    <property type="evidence" value="ECO:0007669"/>
    <property type="project" value="TreeGrafter"/>
</dbReference>
<dbReference type="AlphaFoldDB" id="A0A919XAA7"/>
<dbReference type="InterPro" id="IPR016181">
    <property type="entry name" value="Acyl_CoA_acyltransferase"/>
</dbReference>
<dbReference type="PANTHER" id="PTHR43441:SF3">
    <property type="entry name" value="ACETYLTRANSFERASE"/>
    <property type="match status" value="1"/>
</dbReference>
<dbReference type="RefSeq" id="WP_212920966.1">
    <property type="nucleotide sequence ID" value="NZ_BORP01000003.1"/>
</dbReference>
<proteinExistence type="predicted"/>
<name>A0A919XAA7_9BACI</name>
<dbReference type="EMBL" id="BORP01000003">
    <property type="protein sequence ID" value="GIO27277.1"/>
    <property type="molecule type" value="Genomic_DNA"/>
</dbReference>
<evidence type="ECO:0000313" key="3">
    <source>
        <dbReference type="Proteomes" id="UP000676917"/>
    </source>
</evidence>
<keyword evidence="3" id="KW-1185">Reference proteome</keyword>
<dbReference type="PROSITE" id="PS51186">
    <property type="entry name" value="GNAT"/>
    <property type="match status" value="1"/>
</dbReference>
<accession>A0A919XAA7</accession>
<dbReference type="Gene3D" id="3.40.630.30">
    <property type="match status" value="1"/>
</dbReference>
<sequence length="188" mass="21902">MNPILIDFPSEFETERLLIRMPKPGDGKAVYESKEASINELLPWMPWAHVEDREEDAEIRIREAYVKFLTREDLRLLVFHKDTGELIANSGLHRIDWDVRKFEIGYWIDSRHSGKGYMTEAVQAIADFAFTELHANRVEIRCDVKNVKSRAVAERIGFELEGILRKDSLDVYGKELRDTCVYAKVRES</sequence>
<feature type="domain" description="N-acetyltransferase" evidence="1">
    <location>
        <begin position="28"/>
        <end position="177"/>
    </location>
</feature>
<dbReference type="SUPFAM" id="SSF55729">
    <property type="entry name" value="Acyl-CoA N-acyltransferases (Nat)"/>
    <property type="match status" value="1"/>
</dbReference>
<dbReference type="Proteomes" id="UP000676917">
    <property type="component" value="Unassembled WGS sequence"/>
</dbReference>
<dbReference type="InterPro" id="IPR000182">
    <property type="entry name" value="GNAT_dom"/>
</dbReference>
<organism evidence="2 3">
    <name type="scientific">Ornithinibacillus bavariensis</name>
    <dbReference type="NCBI Taxonomy" id="545502"/>
    <lineage>
        <taxon>Bacteria</taxon>
        <taxon>Bacillati</taxon>
        <taxon>Bacillota</taxon>
        <taxon>Bacilli</taxon>
        <taxon>Bacillales</taxon>
        <taxon>Bacillaceae</taxon>
        <taxon>Ornithinibacillus</taxon>
    </lineage>
</organism>
<dbReference type="GO" id="GO:0008999">
    <property type="term" value="F:protein-N-terminal-alanine acetyltransferase activity"/>
    <property type="evidence" value="ECO:0007669"/>
    <property type="project" value="TreeGrafter"/>
</dbReference>
<protein>
    <submittedName>
        <fullName evidence="2">Ribosomal-protein-serine acetyltransferase</fullName>
    </submittedName>
</protein>
<evidence type="ECO:0000313" key="2">
    <source>
        <dbReference type="EMBL" id="GIO27277.1"/>
    </source>
</evidence>
<gene>
    <name evidence="2" type="ORF">J43TS3_18880</name>
</gene>
<dbReference type="InterPro" id="IPR051908">
    <property type="entry name" value="Ribosomal_N-acetyltransferase"/>
</dbReference>
<reference evidence="2" key="1">
    <citation type="submission" date="2021-03" db="EMBL/GenBank/DDBJ databases">
        <title>Antimicrobial resistance genes in bacteria isolated from Japanese honey, and their potential for conferring macrolide and lincosamide resistance in the American foulbrood pathogen Paenibacillus larvae.</title>
        <authorList>
            <person name="Okamoto M."/>
            <person name="Kumagai M."/>
            <person name="Kanamori H."/>
            <person name="Takamatsu D."/>
        </authorList>
    </citation>
    <scope>NUCLEOTIDE SEQUENCE</scope>
    <source>
        <strain evidence="2">J43TS3</strain>
    </source>
</reference>
<dbReference type="GO" id="GO:0005737">
    <property type="term" value="C:cytoplasm"/>
    <property type="evidence" value="ECO:0007669"/>
    <property type="project" value="TreeGrafter"/>
</dbReference>
<comment type="caution">
    <text evidence="2">The sequence shown here is derived from an EMBL/GenBank/DDBJ whole genome shotgun (WGS) entry which is preliminary data.</text>
</comment>
<dbReference type="PANTHER" id="PTHR43441">
    <property type="entry name" value="RIBOSOMAL-PROTEIN-SERINE ACETYLTRANSFERASE"/>
    <property type="match status" value="1"/>
</dbReference>